<dbReference type="GO" id="GO:0051301">
    <property type="term" value="P:cell division"/>
    <property type="evidence" value="ECO:0007669"/>
    <property type="project" value="UniProtKB-KW"/>
</dbReference>
<feature type="domain" description="Mur ligase C-terminal" evidence="4">
    <location>
        <begin position="328"/>
        <end position="452"/>
    </location>
</feature>
<keyword evidence="2 3" id="KW-0573">Peptidoglycan synthesis</keyword>
<dbReference type="GO" id="GO:0005524">
    <property type="term" value="F:ATP binding"/>
    <property type="evidence" value="ECO:0007669"/>
    <property type="project" value="UniProtKB-UniRule"/>
</dbReference>
<feature type="modified residue" description="N6-carboxylysine" evidence="2">
    <location>
        <position position="214"/>
    </location>
</feature>
<dbReference type="NCBIfam" id="NF001126">
    <property type="entry name" value="PRK00139.1-4"/>
    <property type="match status" value="1"/>
</dbReference>
<evidence type="ECO:0000256" key="1">
    <source>
        <dbReference type="ARBA" id="ARBA00005898"/>
    </source>
</evidence>
<dbReference type="InterPro" id="IPR004101">
    <property type="entry name" value="Mur_ligase_C"/>
</dbReference>
<dbReference type="Gene3D" id="3.40.1390.10">
    <property type="entry name" value="MurE/MurF, N-terminal domain"/>
    <property type="match status" value="1"/>
</dbReference>
<evidence type="ECO:0000256" key="2">
    <source>
        <dbReference type="HAMAP-Rule" id="MF_00208"/>
    </source>
</evidence>
<dbReference type="EC" id="6.3.2.13" evidence="2"/>
<dbReference type="GO" id="GO:0008765">
    <property type="term" value="F:UDP-N-acetylmuramoylalanyl-D-glutamate-2,6-diaminopimelate ligase activity"/>
    <property type="evidence" value="ECO:0007669"/>
    <property type="project" value="UniProtKB-UniRule"/>
</dbReference>
<dbReference type="NCBIfam" id="TIGR01085">
    <property type="entry name" value="murE"/>
    <property type="match status" value="1"/>
</dbReference>
<sequence length="477" mass="51435">MSQLVNPENVTHYKDVPISGLSADSRLVTPGDIFAALPSVTPQGVDGRTFIQKAIENGAACILTLPGLGDIGVPVIENAAPRREYTRLAAKLFPGQPENMVVVTGTNGKSSTVEFLRQIWDFAGKKAACFGTLGIRTQDGLEPLTHTTPDAVTLHKTLSQLSARGIHFCGMEGSSHGLKQFRLDEVKPSAVAFTNLTQDHFDYHPDIEDYFQSKARLFHEIAPKNCSAIINVDSEFGEKMAILAEKSGLKVIRVGWAGEDIRIAEIMPKSASQRVDLVWDGKRVQIDIPLAGEFQILNVVTALGLAVQTGVEKAVALKAVQKLTGVSGRMERAGMSVTNAPIFVDFAHTPDGLEKLLRGVRPHTQGRIILVFGCGGDRDPEKRPIMGKIAAKLADTVIVTDDNPRFENPDIIRLSVLQGCPDADNIGDRKDAISFGISLLAKGDCLVIAGKGHESGQIIGDKVIPFNDAQIVREILA</sequence>
<dbReference type="PANTHER" id="PTHR23135">
    <property type="entry name" value="MUR LIGASE FAMILY MEMBER"/>
    <property type="match status" value="1"/>
</dbReference>
<feature type="binding site" evidence="2">
    <location>
        <begin position="105"/>
        <end position="111"/>
    </location>
    <ligand>
        <name>ATP</name>
        <dbReference type="ChEBI" id="CHEBI:30616"/>
    </ligand>
</feature>
<feature type="binding site" evidence="2">
    <location>
        <position position="182"/>
    </location>
    <ligand>
        <name>UDP-N-acetyl-alpha-D-muramoyl-L-alanyl-D-glutamate</name>
        <dbReference type="ChEBI" id="CHEBI:83900"/>
    </ligand>
</feature>
<feature type="binding site" evidence="2">
    <location>
        <position position="454"/>
    </location>
    <ligand>
        <name>meso-2,6-diaminopimelate</name>
        <dbReference type="ChEBI" id="CHEBI:57791"/>
    </ligand>
</feature>
<dbReference type="GO" id="GO:0000287">
    <property type="term" value="F:magnesium ion binding"/>
    <property type="evidence" value="ECO:0007669"/>
    <property type="project" value="UniProtKB-UniRule"/>
</dbReference>
<dbReference type="Gene3D" id="3.90.190.20">
    <property type="entry name" value="Mur ligase, C-terminal domain"/>
    <property type="match status" value="1"/>
</dbReference>
<protein>
    <recommendedName>
        <fullName evidence="2">UDP-N-acetylmuramoyl-L-alanyl-D-glutamate--2,6-diaminopimelate ligase</fullName>
        <ecNumber evidence="2">6.3.2.13</ecNumber>
    </recommendedName>
    <alternativeName>
        <fullName evidence="2">Meso-A2pm-adding enzyme</fullName>
    </alternativeName>
    <alternativeName>
        <fullName evidence="2">Meso-diaminopimelate-adding enzyme</fullName>
    </alternativeName>
    <alternativeName>
        <fullName evidence="2">UDP-MurNAc-L-Ala-D-Glu:meso-diaminopimelate ligase</fullName>
    </alternativeName>
    <alternativeName>
        <fullName evidence="2">UDP-MurNAc-tripeptide synthetase</fullName>
    </alternativeName>
    <alternativeName>
        <fullName evidence="2">UDP-N-acetylmuramyl-tripeptide synthetase</fullName>
    </alternativeName>
</protein>
<comment type="caution">
    <text evidence="6">The sequence shown here is derived from an EMBL/GenBank/DDBJ whole genome shotgun (WGS) entry which is preliminary data.</text>
</comment>
<dbReference type="Pfam" id="PF02875">
    <property type="entry name" value="Mur_ligase_C"/>
    <property type="match status" value="1"/>
</dbReference>
<keyword evidence="2 3" id="KW-0961">Cell wall biogenesis/degradation</keyword>
<proteinExistence type="inferred from homology"/>
<dbReference type="InterPro" id="IPR036615">
    <property type="entry name" value="Mur_ligase_C_dom_sf"/>
</dbReference>
<dbReference type="InterPro" id="IPR036565">
    <property type="entry name" value="Mur-like_cat_sf"/>
</dbReference>
<feature type="binding site" evidence="2">
    <location>
        <position position="174"/>
    </location>
    <ligand>
        <name>UDP-N-acetyl-alpha-D-muramoyl-L-alanyl-D-glutamate</name>
        <dbReference type="ChEBI" id="CHEBI:83900"/>
    </ligand>
</feature>
<organism evidence="6">
    <name type="scientific">Hellea balneolensis</name>
    <dbReference type="NCBI Taxonomy" id="287478"/>
    <lineage>
        <taxon>Bacteria</taxon>
        <taxon>Pseudomonadati</taxon>
        <taxon>Pseudomonadota</taxon>
        <taxon>Alphaproteobacteria</taxon>
        <taxon>Maricaulales</taxon>
        <taxon>Robiginitomaculaceae</taxon>
        <taxon>Hellea</taxon>
    </lineage>
</organism>
<dbReference type="InterPro" id="IPR013221">
    <property type="entry name" value="Mur_ligase_cen"/>
</dbReference>
<comment type="PTM">
    <text evidence="2">Carboxylation is probably crucial for Mg(2+) binding and, consequently, for the gamma-phosphate positioning of ATP.</text>
</comment>
<keyword evidence="2" id="KW-0067">ATP-binding</keyword>
<dbReference type="GO" id="GO:0009252">
    <property type="term" value="P:peptidoglycan biosynthetic process"/>
    <property type="evidence" value="ECO:0007669"/>
    <property type="project" value="UniProtKB-UniRule"/>
</dbReference>
<feature type="binding site" evidence="2">
    <location>
        <position position="378"/>
    </location>
    <ligand>
        <name>meso-2,6-diaminopimelate</name>
        <dbReference type="ChEBI" id="CHEBI:57791"/>
    </ligand>
</feature>
<name>A0A7C5LRY1_9PROT</name>
<dbReference type="GO" id="GO:0005737">
    <property type="term" value="C:cytoplasm"/>
    <property type="evidence" value="ECO:0007669"/>
    <property type="project" value="UniProtKB-SubCell"/>
</dbReference>
<dbReference type="InterPro" id="IPR035911">
    <property type="entry name" value="MurE/MurF_N"/>
</dbReference>
<dbReference type="SUPFAM" id="SSF53244">
    <property type="entry name" value="MurD-like peptide ligases, peptide-binding domain"/>
    <property type="match status" value="1"/>
</dbReference>
<dbReference type="Gene3D" id="3.40.1190.10">
    <property type="entry name" value="Mur-like, catalytic domain"/>
    <property type="match status" value="1"/>
</dbReference>
<keyword evidence="2 3" id="KW-0133">Cell shape</keyword>
<dbReference type="Pfam" id="PF08245">
    <property type="entry name" value="Mur_ligase_M"/>
    <property type="match status" value="1"/>
</dbReference>
<dbReference type="InterPro" id="IPR005761">
    <property type="entry name" value="UDP-N-AcMur-Glu-dNH2Pim_ligase"/>
</dbReference>
<accession>A0A7C5LRY1</accession>
<dbReference type="PANTHER" id="PTHR23135:SF4">
    <property type="entry name" value="UDP-N-ACETYLMURAMOYL-L-ALANYL-D-GLUTAMATE--2,6-DIAMINOPIMELATE LIGASE MURE HOMOLOG, CHLOROPLASTIC"/>
    <property type="match status" value="1"/>
</dbReference>
<gene>
    <name evidence="2" type="primary">murE</name>
    <name evidence="6" type="ORF">ENJ42_00205</name>
</gene>
<keyword evidence="2" id="KW-0547">Nucleotide-binding</keyword>
<comment type="catalytic activity">
    <reaction evidence="2">
        <text>UDP-N-acetyl-alpha-D-muramoyl-L-alanyl-D-glutamate + meso-2,6-diaminopimelate + ATP = UDP-N-acetyl-alpha-D-muramoyl-L-alanyl-gamma-D-glutamyl-meso-2,6-diaminopimelate + ADP + phosphate + H(+)</text>
        <dbReference type="Rhea" id="RHEA:23676"/>
        <dbReference type="ChEBI" id="CHEBI:15378"/>
        <dbReference type="ChEBI" id="CHEBI:30616"/>
        <dbReference type="ChEBI" id="CHEBI:43474"/>
        <dbReference type="ChEBI" id="CHEBI:57791"/>
        <dbReference type="ChEBI" id="CHEBI:83900"/>
        <dbReference type="ChEBI" id="CHEBI:83905"/>
        <dbReference type="ChEBI" id="CHEBI:456216"/>
        <dbReference type="EC" id="6.3.2.13"/>
    </reaction>
</comment>
<comment type="cofactor">
    <cofactor evidence="2">
        <name>Mg(2+)</name>
        <dbReference type="ChEBI" id="CHEBI:18420"/>
    </cofactor>
</comment>
<comment type="similarity">
    <text evidence="1 2">Belongs to the MurCDEF family. MurE subfamily.</text>
</comment>
<dbReference type="NCBIfam" id="NF001124">
    <property type="entry name" value="PRK00139.1-2"/>
    <property type="match status" value="1"/>
</dbReference>
<dbReference type="AlphaFoldDB" id="A0A7C5LRY1"/>
<dbReference type="GO" id="GO:0008360">
    <property type="term" value="P:regulation of cell shape"/>
    <property type="evidence" value="ECO:0007669"/>
    <property type="project" value="UniProtKB-KW"/>
</dbReference>
<dbReference type="SUPFAM" id="SSF53623">
    <property type="entry name" value="MurD-like peptide ligases, catalytic domain"/>
    <property type="match status" value="1"/>
</dbReference>
<evidence type="ECO:0000259" key="5">
    <source>
        <dbReference type="Pfam" id="PF08245"/>
    </source>
</evidence>
<dbReference type="EMBL" id="DRMJ01000013">
    <property type="protein sequence ID" value="HHL42014.1"/>
    <property type="molecule type" value="Genomic_DNA"/>
</dbReference>
<comment type="subcellular location">
    <subcellularLocation>
        <location evidence="2 3">Cytoplasm</location>
    </subcellularLocation>
</comment>
<feature type="binding site" evidence="2">
    <location>
        <position position="25"/>
    </location>
    <ligand>
        <name>UDP-N-acetyl-alpha-D-muramoyl-L-alanyl-D-glutamate</name>
        <dbReference type="ChEBI" id="CHEBI:83900"/>
    </ligand>
</feature>
<keyword evidence="2 3" id="KW-0132">Cell division</keyword>
<dbReference type="Proteomes" id="UP000885830">
    <property type="component" value="Unassembled WGS sequence"/>
</dbReference>
<dbReference type="HAMAP" id="MF_00208">
    <property type="entry name" value="MurE"/>
    <property type="match status" value="1"/>
</dbReference>
<feature type="domain" description="Mur ligase central" evidence="5">
    <location>
        <begin position="103"/>
        <end position="306"/>
    </location>
</feature>
<comment type="function">
    <text evidence="2">Catalyzes the addition of meso-diaminopimelic acid to the nucleotide precursor UDP-N-acetylmuramoyl-L-alanyl-D-glutamate (UMAG) in the biosynthesis of bacterial cell-wall peptidoglycan.</text>
</comment>
<evidence type="ECO:0000259" key="4">
    <source>
        <dbReference type="Pfam" id="PF02875"/>
    </source>
</evidence>
<keyword evidence="2 3" id="KW-0131">Cell cycle</keyword>
<keyword evidence="2" id="KW-0460">Magnesium</keyword>
<keyword evidence="2 6" id="KW-0436">Ligase</keyword>
<feature type="binding site" evidence="2">
    <location>
        <begin position="147"/>
        <end position="148"/>
    </location>
    <ligand>
        <name>UDP-N-acetyl-alpha-D-muramoyl-L-alanyl-D-glutamate</name>
        <dbReference type="ChEBI" id="CHEBI:83900"/>
    </ligand>
</feature>
<dbReference type="GO" id="GO:0071555">
    <property type="term" value="P:cell wall organization"/>
    <property type="evidence" value="ECO:0007669"/>
    <property type="project" value="UniProtKB-KW"/>
</dbReference>
<keyword evidence="2" id="KW-0963">Cytoplasm</keyword>
<evidence type="ECO:0000313" key="6">
    <source>
        <dbReference type="EMBL" id="HHL42014.1"/>
    </source>
</evidence>
<feature type="binding site" evidence="2">
    <location>
        <begin position="402"/>
        <end position="405"/>
    </location>
    <ligand>
        <name>meso-2,6-diaminopimelate</name>
        <dbReference type="ChEBI" id="CHEBI:57791"/>
    </ligand>
</feature>
<comment type="pathway">
    <text evidence="2 3">Cell wall biogenesis; peptidoglycan biosynthesis.</text>
</comment>
<comment type="caution">
    <text evidence="2">Lacks conserved residue(s) required for the propagation of feature annotation.</text>
</comment>
<reference evidence="6" key="1">
    <citation type="journal article" date="2020" name="mSystems">
        <title>Genome- and Community-Level Interaction Insights into Carbon Utilization and Element Cycling Functions of Hydrothermarchaeota in Hydrothermal Sediment.</title>
        <authorList>
            <person name="Zhou Z."/>
            <person name="Liu Y."/>
            <person name="Xu W."/>
            <person name="Pan J."/>
            <person name="Luo Z.H."/>
            <person name="Li M."/>
        </authorList>
    </citation>
    <scope>NUCLEOTIDE SEQUENCE [LARGE SCALE GENOMIC DNA]</scope>
    <source>
        <strain evidence="6">HyVt-485</strain>
    </source>
</reference>
<dbReference type="UniPathway" id="UPA00219"/>
<dbReference type="SUPFAM" id="SSF63418">
    <property type="entry name" value="MurE/MurF N-terminal domain"/>
    <property type="match status" value="1"/>
</dbReference>
<feature type="short sequence motif" description="Meso-diaminopimelate recognition motif" evidence="2">
    <location>
        <begin position="402"/>
        <end position="405"/>
    </location>
</feature>
<evidence type="ECO:0000256" key="3">
    <source>
        <dbReference type="RuleBase" id="RU004135"/>
    </source>
</evidence>
<feature type="binding site" evidence="2">
    <location>
        <position position="450"/>
    </location>
    <ligand>
        <name>meso-2,6-diaminopimelate</name>
        <dbReference type="ChEBI" id="CHEBI:57791"/>
    </ligand>
</feature>
<feature type="binding site" evidence="2">
    <location>
        <position position="180"/>
    </location>
    <ligand>
        <name>UDP-N-acetyl-alpha-D-muramoyl-L-alanyl-D-glutamate</name>
        <dbReference type="ChEBI" id="CHEBI:83900"/>
    </ligand>
</feature>